<dbReference type="InterPro" id="IPR013783">
    <property type="entry name" value="Ig-like_fold"/>
</dbReference>
<dbReference type="Gene3D" id="2.60.40.380">
    <property type="entry name" value="Purple acid phosphatase-like, N-terminal"/>
    <property type="match status" value="1"/>
</dbReference>
<feature type="region of interest" description="Disordered" evidence="6">
    <location>
        <begin position="1090"/>
        <end position="1227"/>
    </location>
</feature>
<keyword evidence="2" id="KW-0134">Cell wall</keyword>
<comment type="caution">
    <text evidence="9">The sequence shown here is derived from an EMBL/GenBank/DDBJ whole genome shotgun (WGS) entry which is preliminary data.</text>
</comment>
<dbReference type="InterPro" id="IPR002102">
    <property type="entry name" value="Cohesin_dom"/>
</dbReference>
<feature type="compositionally biased region" description="Basic and acidic residues" evidence="6">
    <location>
        <begin position="53"/>
        <end position="65"/>
    </location>
</feature>
<keyword evidence="7" id="KW-0812">Transmembrane</keyword>
<evidence type="ECO:0000256" key="6">
    <source>
        <dbReference type="SAM" id="MobiDB-lite"/>
    </source>
</evidence>
<dbReference type="Pfam" id="PF00963">
    <property type="entry name" value="Cohesin"/>
    <property type="match status" value="1"/>
</dbReference>
<dbReference type="Gene3D" id="3.60.21.10">
    <property type="match status" value="1"/>
</dbReference>
<dbReference type="PANTHER" id="PTHR45867:SF3">
    <property type="entry name" value="ACID PHOSPHATASE TYPE 7"/>
    <property type="match status" value="1"/>
</dbReference>
<comment type="subcellular location">
    <subcellularLocation>
        <location evidence="1">Secreted</location>
        <location evidence="1">Cell wall</location>
        <topology evidence="1">Peptidoglycan-anchor</topology>
    </subcellularLocation>
</comment>
<keyword evidence="5" id="KW-0572">Peptidoglycan-anchor</keyword>
<keyword evidence="3" id="KW-0964">Secreted</keyword>
<name>A0ABS2R5R8_9BACI</name>
<dbReference type="Gene3D" id="2.60.120.430">
    <property type="entry name" value="Galactose-binding lectin"/>
    <property type="match status" value="1"/>
</dbReference>
<dbReference type="InterPro" id="IPR029052">
    <property type="entry name" value="Metallo-depent_PP-like"/>
</dbReference>
<dbReference type="Gene3D" id="2.60.40.680">
    <property type="match status" value="1"/>
</dbReference>
<dbReference type="Gene3D" id="2.60.40.10">
    <property type="entry name" value="Immunoglobulins"/>
    <property type="match status" value="1"/>
</dbReference>
<feature type="domain" description="Gram-positive cocci surface proteins LPxTG" evidence="8">
    <location>
        <begin position="1227"/>
        <end position="1259"/>
    </location>
</feature>
<keyword evidence="7" id="KW-0472">Membrane</keyword>
<dbReference type="Pfam" id="PF00149">
    <property type="entry name" value="Metallophos"/>
    <property type="match status" value="1"/>
</dbReference>
<dbReference type="NCBIfam" id="TIGR01167">
    <property type="entry name" value="LPXTG_anchor"/>
    <property type="match status" value="1"/>
</dbReference>
<dbReference type="SUPFAM" id="SSF56300">
    <property type="entry name" value="Metallo-dependent phosphatases"/>
    <property type="match status" value="1"/>
</dbReference>
<evidence type="ECO:0000259" key="8">
    <source>
        <dbReference type="PROSITE" id="PS50847"/>
    </source>
</evidence>
<accession>A0ABS2R5R8</accession>
<evidence type="ECO:0000256" key="7">
    <source>
        <dbReference type="SAM" id="Phobius"/>
    </source>
</evidence>
<dbReference type="EMBL" id="JAFBFH010000011">
    <property type="protein sequence ID" value="MBM7714993.1"/>
    <property type="molecule type" value="Genomic_DNA"/>
</dbReference>
<dbReference type="PROSITE" id="PS50847">
    <property type="entry name" value="GRAM_POS_ANCHORING"/>
    <property type="match status" value="1"/>
</dbReference>
<feature type="region of interest" description="Disordered" evidence="6">
    <location>
        <begin position="36"/>
        <end position="139"/>
    </location>
</feature>
<reference evidence="9 10" key="1">
    <citation type="submission" date="2021-01" db="EMBL/GenBank/DDBJ databases">
        <title>Genomic Encyclopedia of Type Strains, Phase IV (KMG-IV): sequencing the most valuable type-strain genomes for metagenomic binning, comparative biology and taxonomic classification.</title>
        <authorList>
            <person name="Goeker M."/>
        </authorList>
    </citation>
    <scope>NUCLEOTIDE SEQUENCE [LARGE SCALE GENOMIC DNA]</scope>
    <source>
        <strain evidence="9 10">DSM 105453</strain>
    </source>
</reference>
<evidence type="ECO:0000256" key="4">
    <source>
        <dbReference type="ARBA" id="ARBA00022729"/>
    </source>
</evidence>
<feature type="compositionally biased region" description="Basic and acidic residues" evidence="6">
    <location>
        <begin position="1154"/>
        <end position="1207"/>
    </location>
</feature>
<dbReference type="InterPro" id="IPR008965">
    <property type="entry name" value="CBM2/CBM3_carb-bd_dom_sf"/>
</dbReference>
<keyword evidence="10" id="KW-1185">Reference proteome</keyword>
<evidence type="ECO:0000256" key="1">
    <source>
        <dbReference type="ARBA" id="ARBA00004168"/>
    </source>
</evidence>
<feature type="compositionally biased region" description="Polar residues" evidence="6">
    <location>
        <begin position="41"/>
        <end position="52"/>
    </location>
</feature>
<evidence type="ECO:0000313" key="9">
    <source>
        <dbReference type="EMBL" id="MBM7714993.1"/>
    </source>
</evidence>
<organism evidence="9 10">
    <name type="scientific">Siminovitchia thermophila</name>
    <dbReference type="NCBI Taxonomy" id="1245522"/>
    <lineage>
        <taxon>Bacteria</taxon>
        <taxon>Bacillati</taxon>
        <taxon>Bacillota</taxon>
        <taxon>Bacilli</taxon>
        <taxon>Bacillales</taxon>
        <taxon>Bacillaceae</taxon>
        <taxon>Siminovitchia</taxon>
    </lineage>
</organism>
<feature type="transmembrane region" description="Helical" evidence="7">
    <location>
        <begin position="1234"/>
        <end position="1253"/>
    </location>
</feature>
<dbReference type="InterPro" id="IPR015914">
    <property type="entry name" value="PAPs_N"/>
</dbReference>
<proteinExistence type="predicted"/>
<dbReference type="InterPro" id="IPR019931">
    <property type="entry name" value="LPXTG_anchor"/>
</dbReference>
<dbReference type="SUPFAM" id="SSF49363">
    <property type="entry name" value="Purple acid phosphatase, N-terminal domain"/>
    <property type="match status" value="1"/>
</dbReference>
<dbReference type="Proteomes" id="UP000823485">
    <property type="component" value="Unassembled WGS sequence"/>
</dbReference>
<dbReference type="PANTHER" id="PTHR45867">
    <property type="entry name" value="PURPLE ACID PHOSPHATASE"/>
    <property type="match status" value="1"/>
</dbReference>
<keyword evidence="4" id="KW-0732">Signal</keyword>
<dbReference type="InterPro" id="IPR008963">
    <property type="entry name" value="Purple_acid_Pase-like_N"/>
</dbReference>
<evidence type="ECO:0000313" key="10">
    <source>
        <dbReference type="Proteomes" id="UP000823485"/>
    </source>
</evidence>
<evidence type="ECO:0000256" key="2">
    <source>
        <dbReference type="ARBA" id="ARBA00022512"/>
    </source>
</evidence>
<dbReference type="RefSeq" id="WP_077112964.1">
    <property type="nucleotide sequence ID" value="NZ_JAFBFH010000011.1"/>
</dbReference>
<dbReference type="CDD" id="cd08547">
    <property type="entry name" value="Type_II_cohesin"/>
    <property type="match status" value="1"/>
</dbReference>
<gene>
    <name evidence="9" type="ORF">JOC94_001965</name>
</gene>
<sequence>MKKKLFIFTIIFFIVFTQMGSNVRWVSAETQMLESMESPPQAVQTEEQVDQQQNKEEILEEKDLSVESQPEAGKEAPVGIEKQQPKQEAVPHTEENKKEQAEVITPNKKESKEVKHNKESEEDIHNQNKQLNISDPAKEEKVAEETVDKPYIVLEDFEQGLGSWTVSGARHNKVNIGISNDVVRFGKQALKLDYDFLNTQGTSGIYATLGEKIKIPGKPKKIGMWVYGDGHKHWLRQQLTDANGENFNIDYTDSYPNGVTWEGWKYVEASIPDNWQAPYTMSSQAIRYMATSDQAKSAGSIYIDQIRAVYEDTDEDVTNPNIANVKPADGEIAYSNKPEITAVVSDENGSGIDPKKIFLTVNGEQVSVAYDAKTGVVSYTPEKALAEGLNRARIEVFDQAGNHKFLSWEFYVSNGGPAFAWKGPEKIYAGSSFEVQVTMQHAKALSGTNMILTYDSNLLQFHSEEGDKPKAIIPEKLQQSVVQNSVNEETGEITLEWDNLEDVALSDNEVLATLKFNVGIDGSGDFEIALANGTQTYVDKAIGTIPFYAKAYKNKISQPLTLNVEGKSLHTPSTFKVVDQEGKPVEGAKVDILGDQKLIQVKKSTHIYKGGSGVAGEPFQPVEAGTYIPVAKTPYKGFDFYRIYMPDGQQRYFHVPKDDVEEVEWSSLLNPTDVNGESKTDLLTLAQIPLKLQASKGKLVSQVFSFKVLPQLGTPVPEKVTLTWANDPKTTQHVTWRTNTAVDTSVLEVVAKTDKAGFDSEHVLRFKGNKTLVSDEIGEFMQHYAEATKLTPGTTYQYRVGDGTAEGWSEVSTFTTENAAADDPFRFLLFADTQAYDQAGFSLWTKLYESALEKFPDAKFAVHGGDIVEEGNKLAQWNDFLTASEGLVRKVPFMSVMGNHDVYGDGENTYKTLFPYPKNGPKGKENFVYSFDYGNVRFIMLNSEFGIKDMEEQQEWIKEEIANSDKLWNIAVFHRPPYKSNPKRGTDATIETFAPVLEGLNVDLVLTGHDHAYMRSYPMKDGKPQKDGTGTSYIIGGSAGPKFYPGEKHDYVDVLYAENKQVYTSLAVNKNEIKIEAYTTDNELIDSHTLTKQPVDKPEQPGEGENPKDPEEKPEQPGEGENPKDPEEKPEQPGEGENPKDPEEKPEQPGTGEKPGETEQKPDKPGEEPRDPIEQPEEDSSKPGTEPKKPEEESKRPEGEKSAKDANGKQAGTTKQSEADHTESSKLPNTATSIFNWLALGLMMLLIGGVLYFRGRKAS</sequence>
<feature type="compositionally biased region" description="Basic and acidic residues" evidence="6">
    <location>
        <begin position="1094"/>
        <end position="1147"/>
    </location>
</feature>
<feature type="compositionally biased region" description="Basic and acidic residues" evidence="6">
    <location>
        <begin position="83"/>
        <end position="126"/>
    </location>
</feature>
<evidence type="ECO:0000256" key="5">
    <source>
        <dbReference type="ARBA" id="ARBA00023088"/>
    </source>
</evidence>
<dbReference type="Pfam" id="PF16656">
    <property type="entry name" value="Pur_ac_phosph_N"/>
    <property type="match status" value="1"/>
</dbReference>
<dbReference type="InterPro" id="IPR004843">
    <property type="entry name" value="Calcineurin-like_PHP"/>
</dbReference>
<evidence type="ECO:0000256" key="3">
    <source>
        <dbReference type="ARBA" id="ARBA00022525"/>
    </source>
</evidence>
<keyword evidence="7" id="KW-1133">Transmembrane helix</keyword>
<protein>
    <submittedName>
        <fullName evidence="9">LPXTG-motif cell wall-anchored protein</fullName>
    </submittedName>
</protein>
<dbReference type="SUPFAM" id="SSF49384">
    <property type="entry name" value="Carbohydrate-binding domain"/>
    <property type="match status" value="1"/>
</dbReference>